<dbReference type="SUPFAM" id="SSF52200">
    <property type="entry name" value="Toll/Interleukin receptor TIR domain"/>
    <property type="match status" value="1"/>
</dbReference>
<dbReference type="PROSITE" id="PS50104">
    <property type="entry name" value="TIR"/>
    <property type="match status" value="1"/>
</dbReference>
<accession>A0A1B2HDM5</accession>
<dbReference type="RefSeq" id="WP_065914235.1">
    <property type="nucleotide sequence ID" value="NZ_CP016793.1"/>
</dbReference>
<sequence>MLLGVKSDHEDLVARTTSGQDLSAVSLLVHVAFFGGSAVPQYFLKVTNEGTAPVRLDAVWFDTTPQVVVDNPHRPLPAVLHPGELFETWQAAHGVPAVPSPGHVARARLSDGTVVRSRPNTAVLPAGIVGGGGRPLTDLVGPVAAVNHDGGRLLDKERDVFISHASEDKDAVVRPLAHALRAKGLRVWYDEFELRIGDSLRRKIDEGIAHSRFGVVVLSPSFLTKGWTTYELDGLITRGNAAGGGQVVLPVLHGLTIGDLLRHSPSLADRVARDTAVTPVDVIADEIFEVVSRATVPRDRSPHVSDRSE</sequence>
<dbReference type="Pfam" id="PF13676">
    <property type="entry name" value="TIR_2"/>
    <property type="match status" value="1"/>
</dbReference>
<dbReference type="STRING" id="1586287.BBK82_06745"/>
<dbReference type="AlphaFoldDB" id="A0A1B2HDM5"/>
<dbReference type="Proteomes" id="UP000093053">
    <property type="component" value="Chromosome"/>
</dbReference>
<dbReference type="Gene3D" id="3.40.50.10140">
    <property type="entry name" value="Toll/interleukin-1 receptor homology (TIR) domain"/>
    <property type="match status" value="1"/>
</dbReference>
<reference evidence="2 3" key="1">
    <citation type="submission" date="2016-07" db="EMBL/GenBank/DDBJ databases">
        <title>Complete genome sequence of the Lentzea guizhouensis DHS C013.</title>
        <authorList>
            <person name="Cao C."/>
        </authorList>
    </citation>
    <scope>NUCLEOTIDE SEQUENCE [LARGE SCALE GENOMIC DNA]</scope>
    <source>
        <strain evidence="2 3">DHS C013</strain>
    </source>
</reference>
<dbReference type="EMBL" id="CP016793">
    <property type="protein sequence ID" value="ANZ35827.1"/>
    <property type="molecule type" value="Genomic_DNA"/>
</dbReference>
<name>A0A1B2HDM5_9PSEU</name>
<evidence type="ECO:0000313" key="2">
    <source>
        <dbReference type="EMBL" id="ANZ35827.1"/>
    </source>
</evidence>
<evidence type="ECO:0000313" key="3">
    <source>
        <dbReference type="Proteomes" id="UP000093053"/>
    </source>
</evidence>
<dbReference type="InterPro" id="IPR000157">
    <property type="entry name" value="TIR_dom"/>
</dbReference>
<dbReference type="InterPro" id="IPR035897">
    <property type="entry name" value="Toll_tir_struct_dom_sf"/>
</dbReference>
<keyword evidence="3" id="KW-1185">Reference proteome</keyword>
<protein>
    <recommendedName>
        <fullName evidence="1">TIR domain-containing protein</fullName>
    </recommendedName>
</protein>
<dbReference type="SMART" id="SM00255">
    <property type="entry name" value="TIR"/>
    <property type="match status" value="1"/>
</dbReference>
<feature type="domain" description="TIR" evidence="1">
    <location>
        <begin position="156"/>
        <end position="291"/>
    </location>
</feature>
<organism evidence="2 3">
    <name type="scientific">Lentzea guizhouensis</name>
    <dbReference type="NCBI Taxonomy" id="1586287"/>
    <lineage>
        <taxon>Bacteria</taxon>
        <taxon>Bacillati</taxon>
        <taxon>Actinomycetota</taxon>
        <taxon>Actinomycetes</taxon>
        <taxon>Pseudonocardiales</taxon>
        <taxon>Pseudonocardiaceae</taxon>
        <taxon>Lentzea</taxon>
    </lineage>
</organism>
<gene>
    <name evidence="2" type="ORF">BBK82_06745</name>
</gene>
<dbReference type="KEGG" id="led:BBK82_06745"/>
<dbReference type="GO" id="GO:0007165">
    <property type="term" value="P:signal transduction"/>
    <property type="evidence" value="ECO:0007669"/>
    <property type="project" value="InterPro"/>
</dbReference>
<proteinExistence type="predicted"/>
<evidence type="ECO:0000259" key="1">
    <source>
        <dbReference type="PROSITE" id="PS50104"/>
    </source>
</evidence>